<dbReference type="Proteomes" id="UP000830395">
    <property type="component" value="Chromosome 11"/>
</dbReference>
<evidence type="ECO:0000313" key="1">
    <source>
        <dbReference type="EMBL" id="MCJ8737963.1"/>
    </source>
</evidence>
<gene>
    <name evidence="1" type="ORF">PDJAM_G00030110</name>
</gene>
<proteinExistence type="predicted"/>
<accession>A0ACC5YRA4</accession>
<name>A0ACC5YRA4_9TELE</name>
<dbReference type="EMBL" id="CM040985">
    <property type="protein sequence ID" value="MCJ8737963.1"/>
    <property type="molecule type" value="Genomic_DNA"/>
</dbReference>
<protein>
    <submittedName>
        <fullName evidence="1">Uncharacterized protein</fullName>
    </submittedName>
</protein>
<sequence>MLVRRSGVQSVFQFIPKVFSGVEVRALCRTLEFFHSSLHTPCLHGARFVHRGIVMLEQSFGHEGLGLLLDILERLLRKKHQEKVDKKSQHKVIQCLKAFMNNKYGLERILGEEKSLALLARAMDPHQPAMMTDVVKLLSAICIVGEENTLEKVLEAITSAGERRETSRFSPIVQGLTDRSVQLQVRHSSIRLI</sequence>
<keyword evidence="2" id="KW-1185">Reference proteome</keyword>
<evidence type="ECO:0000313" key="2">
    <source>
        <dbReference type="Proteomes" id="UP000830395"/>
    </source>
</evidence>
<reference evidence="1" key="1">
    <citation type="submission" date="2020-02" db="EMBL/GenBank/DDBJ databases">
        <title>Genome sequencing of the panga catfish, Pangasius djambal.</title>
        <authorList>
            <person name="Wen M."/>
            <person name="Zahm M."/>
            <person name="Roques C."/>
            <person name="Cabau C."/>
            <person name="Klopp C."/>
            <person name="Donnadieu C."/>
            <person name="Jouanno E."/>
            <person name="Avarre J.-C."/>
            <person name="Campet M."/>
            <person name="Ha T."/>
            <person name="Dugue R."/>
            <person name="Lampietro C."/>
            <person name="Louis A."/>
            <person name="Herpin A."/>
            <person name="Echchiki A."/>
            <person name="Berthelot C."/>
            <person name="Parey E."/>
            <person name="Roest-Crollius H."/>
            <person name="Braasch I."/>
            <person name="Postlethwait J.H."/>
            <person name="Bobe J."/>
            <person name="Montfort J."/>
            <person name="Bouchez O."/>
            <person name="Begum T."/>
            <person name="Schartl M."/>
            <person name="Gustiano R."/>
            <person name="Guiguen Y."/>
        </authorList>
    </citation>
    <scope>NUCLEOTIDE SEQUENCE</scope>
    <source>
        <strain evidence="1">Pdj_M5554</strain>
    </source>
</reference>
<comment type="caution">
    <text evidence="1">The sequence shown here is derived from an EMBL/GenBank/DDBJ whole genome shotgun (WGS) entry which is preliminary data.</text>
</comment>
<organism evidence="1 2">
    <name type="scientific">Pangasius djambal</name>
    <dbReference type="NCBI Taxonomy" id="1691987"/>
    <lineage>
        <taxon>Eukaryota</taxon>
        <taxon>Metazoa</taxon>
        <taxon>Chordata</taxon>
        <taxon>Craniata</taxon>
        <taxon>Vertebrata</taxon>
        <taxon>Euteleostomi</taxon>
        <taxon>Actinopterygii</taxon>
        <taxon>Neopterygii</taxon>
        <taxon>Teleostei</taxon>
        <taxon>Ostariophysi</taxon>
        <taxon>Siluriformes</taxon>
        <taxon>Pangasiidae</taxon>
        <taxon>Pangasius</taxon>
    </lineage>
</organism>